<name>A0ACB6QMT9_9PLEO</name>
<gene>
    <name evidence="1" type="ORF">BDR25DRAFT_358561</name>
</gene>
<reference evidence="1" key="1">
    <citation type="journal article" date="2020" name="Stud. Mycol.">
        <title>101 Dothideomycetes genomes: a test case for predicting lifestyles and emergence of pathogens.</title>
        <authorList>
            <person name="Haridas S."/>
            <person name="Albert R."/>
            <person name="Binder M."/>
            <person name="Bloem J."/>
            <person name="Labutti K."/>
            <person name="Salamov A."/>
            <person name="Andreopoulos B."/>
            <person name="Baker S."/>
            <person name="Barry K."/>
            <person name="Bills G."/>
            <person name="Bluhm B."/>
            <person name="Cannon C."/>
            <person name="Castanera R."/>
            <person name="Culley D."/>
            <person name="Daum C."/>
            <person name="Ezra D."/>
            <person name="Gonzalez J."/>
            <person name="Henrissat B."/>
            <person name="Kuo A."/>
            <person name="Liang C."/>
            <person name="Lipzen A."/>
            <person name="Lutzoni F."/>
            <person name="Magnuson J."/>
            <person name="Mondo S."/>
            <person name="Nolan M."/>
            <person name="Ohm R."/>
            <person name="Pangilinan J."/>
            <person name="Park H.-J."/>
            <person name="Ramirez L."/>
            <person name="Alfaro M."/>
            <person name="Sun H."/>
            <person name="Tritt A."/>
            <person name="Yoshinaga Y."/>
            <person name="Zwiers L.-H."/>
            <person name="Turgeon B."/>
            <person name="Goodwin S."/>
            <person name="Spatafora J."/>
            <person name="Crous P."/>
            <person name="Grigoriev I."/>
        </authorList>
    </citation>
    <scope>NUCLEOTIDE SEQUENCE</scope>
    <source>
        <strain evidence="1">ATCC 200398</strain>
    </source>
</reference>
<evidence type="ECO:0000313" key="1">
    <source>
        <dbReference type="EMBL" id="KAF2467437.1"/>
    </source>
</evidence>
<protein>
    <submittedName>
        <fullName evidence="1">Uncharacterized protein</fullName>
    </submittedName>
</protein>
<comment type="caution">
    <text evidence="1">The sequence shown here is derived from an EMBL/GenBank/DDBJ whole genome shotgun (WGS) entry which is preliminary data.</text>
</comment>
<organism evidence="1 2">
    <name type="scientific">Lindgomyces ingoldianus</name>
    <dbReference type="NCBI Taxonomy" id="673940"/>
    <lineage>
        <taxon>Eukaryota</taxon>
        <taxon>Fungi</taxon>
        <taxon>Dikarya</taxon>
        <taxon>Ascomycota</taxon>
        <taxon>Pezizomycotina</taxon>
        <taxon>Dothideomycetes</taxon>
        <taxon>Pleosporomycetidae</taxon>
        <taxon>Pleosporales</taxon>
        <taxon>Lindgomycetaceae</taxon>
        <taxon>Lindgomyces</taxon>
    </lineage>
</organism>
<dbReference type="EMBL" id="MU003520">
    <property type="protein sequence ID" value="KAF2467437.1"/>
    <property type="molecule type" value="Genomic_DNA"/>
</dbReference>
<keyword evidence="2" id="KW-1185">Reference proteome</keyword>
<proteinExistence type="predicted"/>
<accession>A0ACB6QMT9</accession>
<evidence type="ECO:0000313" key="2">
    <source>
        <dbReference type="Proteomes" id="UP000799755"/>
    </source>
</evidence>
<dbReference type="Proteomes" id="UP000799755">
    <property type="component" value="Unassembled WGS sequence"/>
</dbReference>
<sequence>MPPVVVSILIERALQDLKEQNPPDFNLEVFLLVEKNTSNRFLPVTTKPTTNVAMAFLFRSNWPRTFDHVGNFGVYTRHDPAFESNNLTALVSVKLSPKGHLGNLTESCFLKNIQSRPDGIGTQVVLSLESVGHFSTQRLRHDYHLLQCQKRNLSRPWIQIANYREAMIYNPEQQTLSDTSPCCLLDVATNPDHHLLGSIHERRFKSNRSHLWSDDHRSCGKSAILFDDFFLSKLPRNVSLQLFQLIEKLPAGTHVCGCWNKSSGRPLNALNTELECKKTKVLDDHIQEVKTSERISMSSGSDSKHTPKIVSKYPSASVIELLEQGLHGGSSNKCFTSRHLNLDPGSDLITSSAAAVLAENRLSYRLLLRRSFLAISMSYNKNKTFSAPFLLLRSYHSFASSALEARSDFPDLAGGLAPSGLPTCDKTLSRSSPARSQLLRCFLLDLSSTIKEGISKPERKFLWRDPKPEDFGGKAYNKVHTLSDMRSNERRRTSNHPANTSRVLEIGSSTAAAFLTTCRRRKLPKSRNMRIWTKISGFHMPWTRSPEPQCYFQESPQTTNFLGFVMGGFALFPA</sequence>